<evidence type="ECO:0000313" key="6">
    <source>
        <dbReference type="Proteomes" id="UP001219933"/>
    </source>
</evidence>
<dbReference type="InterPro" id="IPR000182">
    <property type="entry name" value="GNAT_dom"/>
</dbReference>
<protein>
    <recommendedName>
        <fullName evidence="3">Glucosamine 6-phosphate N-acetyltransferase</fullName>
        <ecNumber evidence="3">2.3.1.4</ecNumber>
    </recommendedName>
</protein>
<feature type="domain" description="N-acetyltransferase" evidence="4">
    <location>
        <begin position="31"/>
        <end position="173"/>
    </location>
</feature>
<dbReference type="SUPFAM" id="SSF55729">
    <property type="entry name" value="Acyl-CoA N-acyltransferases (Nat)"/>
    <property type="match status" value="1"/>
</dbReference>
<comment type="similarity">
    <text evidence="3">Belongs to the acetyltransferase family. GNA1 subfamily.</text>
</comment>
<comment type="catalytic activity">
    <reaction evidence="3">
        <text>D-glucosamine 6-phosphate + acetyl-CoA = N-acetyl-D-glucosamine 6-phosphate + CoA + H(+)</text>
        <dbReference type="Rhea" id="RHEA:10292"/>
        <dbReference type="ChEBI" id="CHEBI:15378"/>
        <dbReference type="ChEBI" id="CHEBI:57287"/>
        <dbReference type="ChEBI" id="CHEBI:57288"/>
        <dbReference type="ChEBI" id="CHEBI:57513"/>
        <dbReference type="ChEBI" id="CHEBI:58725"/>
        <dbReference type="EC" id="2.3.1.4"/>
    </reaction>
</comment>
<dbReference type="CDD" id="cd04301">
    <property type="entry name" value="NAT_SF"/>
    <property type="match status" value="1"/>
</dbReference>
<evidence type="ECO:0000259" key="4">
    <source>
        <dbReference type="PROSITE" id="PS51186"/>
    </source>
</evidence>
<dbReference type="Gene3D" id="3.40.630.30">
    <property type="match status" value="1"/>
</dbReference>
<organism evidence="5 6">
    <name type="scientific">Malassezia cuniculi</name>
    <dbReference type="NCBI Taxonomy" id="948313"/>
    <lineage>
        <taxon>Eukaryota</taxon>
        <taxon>Fungi</taxon>
        <taxon>Dikarya</taxon>
        <taxon>Basidiomycota</taxon>
        <taxon>Ustilaginomycotina</taxon>
        <taxon>Malasseziomycetes</taxon>
        <taxon>Malasseziales</taxon>
        <taxon>Malasseziaceae</taxon>
        <taxon>Malassezia</taxon>
    </lineage>
</organism>
<dbReference type="InterPro" id="IPR039143">
    <property type="entry name" value="GNPNAT1-like"/>
</dbReference>
<keyword evidence="1 3" id="KW-0808">Transferase</keyword>
<name>A0AAF0EXI3_9BASI</name>
<dbReference type="PANTHER" id="PTHR13355:SF11">
    <property type="entry name" value="GLUCOSAMINE 6-PHOSPHATE N-ACETYLTRANSFERASE"/>
    <property type="match status" value="1"/>
</dbReference>
<dbReference type="PROSITE" id="PS51186">
    <property type="entry name" value="GNAT"/>
    <property type="match status" value="1"/>
</dbReference>
<accession>A0AAF0EXI3</accession>
<dbReference type="InterPro" id="IPR016181">
    <property type="entry name" value="Acyl_CoA_acyltransferase"/>
</dbReference>
<dbReference type="EC" id="2.3.1.4" evidence="3"/>
<gene>
    <name evidence="5" type="primary">GNA1</name>
    <name evidence="5" type="ORF">MCUN1_003891</name>
</gene>
<evidence type="ECO:0000256" key="2">
    <source>
        <dbReference type="ARBA" id="ARBA00023315"/>
    </source>
</evidence>
<keyword evidence="2 3" id="KW-0012">Acyltransferase</keyword>
<dbReference type="GO" id="GO:0004343">
    <property type="term" value="F:glucosamine 6-phosphate N-acetyltransferase activity"/>
    <property type="evidence" value="ECO:0007669"/>
    <property type="project" value="UniProtKB-UniRule"/>
</dbReference>
<evidence type="ECO:0000256" key="3">
    <source>
        <dbReference type="RuleBase" id="RU365086"/>
    </source>
</evidence>
<dbReference type="AlphaFoldDB" id="A0AAF0EXI3"/>
<keyword evidence="6" id="KW-1185">Reference proteome</keyword>
<dbReference type="EMBL" id="CP119882">
    <property type="protein sequence ID" value="WFD36999.1"/>
    <property type="molecule type" value="Genomic_DNA"/>
</dbReference>
<dbReference type="GO" id="GO:0006048">
    <property type="term" value="P:UDP-N-acetylglucosamine biosynthetic process"/>
    <property type="evidence" value="ECO:0007669"/>
    <property type="project" value="UniProtKB-UniRule"/>
</dbReference>
<evidence type="ECO:0000256" key="1">
    <source>
        <dbReference type="ARBA" id="ARBA00022679"/>
    </source>
</evidence>
<reference evidence="5" key="1">
    <citation type="submission" date="2023-03" db="EMBL/GenBank/DDBJ databases">
        <title>Mating type loci evolution in Malassezia.</title>
        <authorList>
            <person name="Coelho M.A."/>
        </authorList>
    </citation>
    <scope>NUCLEOTIDE SEQUENCE</scope>
    <source>
        <strain evidence="5">CBS 11721</strain>
    </source>
</reference>
<sequence length="173" mass="18853">MPFTPDADLELSFAPELIPAEIDAELEKHGLHIRPLASSDYRRGHLDVLSVLTKVGDPGEEAWVARYNELVKAGIYNVAVIVSRETDRIVSTGTVFVEPKFIRSLGTAGHIEDIAVDESTQGKGVGKALIAALTAIGQSRGAYKILLDCSEDNVPFYTKCGYERKGVEMAKYT</sequence>
<dbReference type="Pfam" id="PF00583">
    <property type="entry name" value="Acetyltransf_1"/>
    <property type="match status" value="1"/>
</dbReference>
<evidence type="ECO:0000313" key="5">
    <source>
        <dbReference type="EMBL" id="WFD36999.1"/>
    </source>
</evidence>
<dbReference type="FunFam" id="3.40.630.30:FF:000043">
    <property type="entry name" value="Glucosamine 6-phosphate N-acetyltransferase"/>
    <property type="match status" value="1"/>
</dbReference>
<comment type="pathway">
    <text evidence="3">Nucleotide-sugar biosynthesis; UDP-N-acetyl-alpha-D-glucosamine biosynthesis; N-acetyl-alpha-D-glucosamine 1-phosphate from alpha-D-glucosamine 6-phosphate (route I): step 1/2.</text>
</comment>
<dbReference type="PANTHER" id="PTHR13355">
    <property type="entry name" value="GLUCOSAMINE 6-PHOSPHATE N-ACETYLTRANSFERASE"/>
    <property type="match status" value="1"/>
</dbReference>
<dbReference type="Proteomes" id="UP001219933">
    <property type="component" value="Chromosome 6"/>
</dbReference>
<proteinExistence type="inferred from homology"/>